<name>A0A4R9ADV0_9MICO</name>
<gene>
    <name evidence="1" type="ORF">E3T39_11465</name>
</gene>
<dbReference type="OrthoDB" id="5125415at2"/>
<keyword evidence="2" id="KW-1185">Reference proteome</keyword>
<proteinExistence type="predicted"/>
<dbReference type="Pfam" id="PF13563">
    <property type="entry name" value="2_5_RNA_ligase2"/>
    <property type="match status" value="1"/>
</dbReference>
<evidence type="ECO:0000313" key="1">
    <source>
        <dbReference type="EMBL" id="TFD58971.1"/>
    </source>
</evidence>
<evidence type="ECO:0008006" key="3">
    <source>
        <dbReference type="Google" id="ProtNLM"/>
    </source>
</evidence>
<evidence type="ECO:0000313" key="2">
    <source>
        <dbReference type="Proteomes" id="UP000298170"/>
    </source>
</evidence>
<dbReference type="AlphaFoldDB" id="A0A4R9ADV0"/>
<dbReference type="SUPFAM" id="SSF55144">
    <property type="entry name" value="LigT-like"/>
    <property type="match status" value="1"/>
</dbReference>
<dbReference type="InterPro" id="IPR009097">
    <property type="entry name" value="Cyclic_Pdiesterase"/>
</dbReference>
<sequence length="165" mass="18039">MPRLVLVLPLTPLETGDRFAVEEWPLHITVLAPFDTDAAPDEIARVTAAALDGHAALTVIAGPDELFGRRHDIAVTVIDDNVALTSLHDRLVEALRPLATDPHEWAFAGPEFRAHVTVKRQARVQAGDEINLTQIALVDMAPRTSRSGRTVLATLNLLRLPGRLR</sequence>
<dbReference type="Gene3D" id="3.90.1140.10">
    <property type="entry name" value="Cyclic phosphodiesterase"/>
    <property type="match status" value="1"/>
</dbReference>
<dbReference type="RefSeq" id="WP_134515381.1">
    <property type="nucleotide sequence ID" value="NZ_SOHJ01000011.1"/>
</dbReference>
<reference evidence="1 2" key="1">
    <citation type="submission" date="2019-03" db="EMBL/GenBank/DDBJ databases">
        <title>Genomics of glacier-inhabiting Cryobacterium strains.</title>
        <authorList>
            <person name="Liu Q."/>
            <person name="Xin Y.-H."/>
        </authorList>
    </citation>
    <scope>NUCLEOTIDE SEQUENCE [LARGE SCALE GENOMIC DNA]</scope>
    <source>
        <strain evidence="1 2">Sr39</strain>
    </source>
</reference>
<organism evidence="1 2">
    <name type="scientific">Cryobacterium suzukii</name>
    <dbReference type="NCBI Taxonomy" id="1259198"/>
    <lineage>
        <taxon>Bacteria</taxon>
        <taxon>Bacillati</taxon>
        <taxon>Actinomycetota</taxon>
        <taxon>Actinomycetes</taxon>
        <taxon>Micrococcales</taxon>
        <taxon>Microbacteriaceae</taxon>
        <taxon>Cryobacterium</taxon>
    </lineage>
</organism>
<dbReference type="EMBL" id="SOHJ01000011">
    <property type="protein sequence ID" value="TFD58971.1"/>
    <property type="molecule type" value="Genomic_DNA"/>
</dbReference>
<protein>
    <recommendedName>
        <fullName evidence="3">2'-5' RNA ligase family protein</fullName>
    </recommendedName>
</protein>
<comment type="caution">
    <text evidence="1">The sequence shown here is derived from an EMBL/GenBank/DDBJ whole genome shotgun (WGS) entry which is preliminary data.</text>
</comment>
<accession>A0A4R9ADV0</accession>
<dbReference type="Proteomes" id="UP000298170">
    <property type="component" value="Unassembled WGS sequence"/>
</dbReference>